<dbReference type="EMBL" id="SSXN01000004">
    <property type="protein sequence ID" value="TII06041.1"/>
    <property type="molecule type" value="Genomic_DNA"/>
</dbReference>
<dbReference type="PATRIC" id="fig|1307.471.peg.1654"/>
<dbReference type="AlphaFoldDB" id="A0A0Z9E7Z6"/>
<dbReference type="PRINTS" id="PR01950">
    <property type="entry name" value="LANCSUPER"/>
</dbReference>
<dbReference type="SMART" id="SM01260">
    <property type="entry name" value="LANC_like"/>
    <property type="match status" value="1"/>
</dbReference>
<dbReference type="EMBL" id="FIIN01000005">
    <property type="protein sequence ID" value="CYV87566.1"/>
    <property type="molecule type" value="Genomic_DNA"/>
</dbReference>
<dbReference type="EMBL" id="FIIF01000004">
    <property type="protein sequence ID" value="CYV59048.1"/>
    <property type="molecule type" value="Genomic_DNA"/>
</dbReference>
<dbReference type="Proteomes" id="UP000070960">
    <property type="component" value="Unassembled WGS sequence"/>
</dbReference>
<proteinExistence type="predicted"/>
<sequence>MDENKVIIDLSEKVFAKFDEQLKRYAEQPNYDLLTLSSGLPGLILLSSELTSLTSERKYSARTGKYVNFMVKQMRNYGVLSDSLFSGVSGIGISILHLVEEHPEYHNLLISFNEYIKYYTLSKIENIDIKKISPTDYDIIEGVSGVLVYLLSQEQDENDYIINRIINFLSEFSLKNSTLTGFYVESKNQMSKTESKLYPLGCLNFGLAHGLAGVGAMLSYSKLKGYSNEKSIAAIKKIIMLYEKHELKNYMWKEGLSDIELKKTEKSNLQYEFIRDAWCYGSPGISLLYLYSSLALEDKKLKSKACNILKASIRRSNGLEQSILCHGFSGAIEICLFFKKIYKTTDFDDCIKSLKEKLISDFREDMTYGFNTTAEFENIKTKDNLGYLDGIIGILLTMIELNNLKVTTNWQRALLLFDDVIKEVK</sequence>
<dbReference type="GO" id="GO:0046872">
    <property type="term" value="F:metal ion binding"/>
    <property type="evidence" value="ECO:0007669"/>
    <property type="project" value="UniProtKB-KW"/>
</dbReference>
<evidence type="ECO:0000313" key="9">
    <source>
        <dbReference type="Proteomes" id="UP000074825"/>
    </source>
</evidence>
<dbReference type="Proteomes" id="UP000071765">
    <property type="component" value="Unassembled WGS sequence"/>
</dbReference>
<dbReference type="InterPro" id="IPR007822">
    <property type="entry name" value="LANC-like"/>
</dbReference>
<dbReference type="SUPFAM" id="SSF158745">
    <property type="entry name" value="LanC-like"/>
    <property type="match status" value="1"/>
</dbReference>
<dbReference type="CDD" id="cd04793">
    <property type="entry name" value="LanC"/>
    <property type="match status" value="1"/>
</dbReference>
<dbReference type="GO" id="GO:0031179">
    <property type="term" value="P:peptide modification"/>
    <property type="evidence" value="ECO:0007669"/>
    <property type="project" value="InterPro"/>
</dbReference>
<gene>
    <name evidence="2" type="primary">nsuC</name>
    <name evidence="2" type="ORF">ERS132442_00613</name>
    <name evidence="3" type="ORF">ERS132444_00763</name>
    <name evidence="4" type="ORF">ERS132452_00998</name>
    <name evidence="5" type="ORF">FAJ34_10570</name>
    <name evidence="6" type="ORF">FAJ36_04725</name>
</gene>
<dbReference type="InterPro" id="IPR020468">
    <property type="entry name" value="Nisin_biosynthesis_NisC"/>
</dbReference>
<dbReference type="RefSeq" id="WP_000344171.1">
    <property type="nucleotide sequence ID" value="NZ_BCCP01000010.1"/>
</dbReference>
<evidence type="ECO:0000313" key="6">
    <source>
        <dbReference type="EMBL" id="TII06041.1"/>
    </source>
</evidence>
<dbReference type="EMBL" id="FIIE01000004">
    <property type="protein sequence ID" value="CYV52675.1"/>
    <property type="molecule type" value="Genomic_DNA"/>
</dbReference>
<accession>A0A0Z9E7Z6</accession>
<evidence type="ECO:0000313" key="11">
    <source>
        <dbReference type="Proteomes" id="UP000305785"/>
    </source>
</evidence>
<feature type="binding site" evidence="1">
    <location>
        <position position="279"/>
    </location>
    <ligand>
        <name>Zn(2+)</name>
        <dbReference type="ChEBI" id="CHEBI:29105"/>
    </ligand>
</feature>
<evidence type="ECO:0000313" key="3">
    <source>
        <dbReference type="EMBL" id="CYV59048.1"/>
    </source>
</evidence>
<evidence type="ECO:0000313" key="2">
    <source>
        <dbReference type="EMBL" id="CYV52675.1"/>
    </source>
</evidence>
<dbReference type="PRINTS" id="PR01952">
    <property type="entry name" value="NISCPROTEIN"/>
</dbReference>
<feature type="binding site" evidence="1">
    <location>
        <position position="326"/>
    </location>
    <ligand>
        <name>Zn(2+)</name>
        <dbReference type="ChEBI" id="CHEBI:29105"/>
    </ligand>
</feature>
<protein>
    <submittedName>
        <fullName evidence="2 5">Lanthionine synthetase</fullName>
    </submittedName>
</protein>
<reference evidence="6 11" key="2">
    <citation type="submission" date="2019-04" db="EMBL/GenBank/DDBJ databases">
        <title>Genome analysis of Streptococcus suis strain WUSS330.</title>
        <authorList>
            <person name="Chen H."/>
            <person name="Gao X."/>
            <person name="Wu Z."/>
        </authorList>
    </citation>
    <scope>NUCLEOTIDE SEQUENCE [LARGE SCALE GENOMIC DNA]</scope>
    <source>
        <strain evidence="6 11">WUSS330</strain>
    </source>
</reference>
<keyword evidence="1" id="KW-0862">Zinc</keyword>
<evidence type="ECO:0000313" key="5">
    <source>
        <dbReference type="EMBL" id="TII05240.1"/>
    </source>
</evidence>
<keyword evidence="1" id="KW-0479">Metal-binding</keyword>
<dbReference type="Gene3D" id="1.50.10.20">
    <property type="match status" value="1"/>
</dbReference>
<dbReference type="Proteomes" id="UP000305785">
    <property type="component" value="Unassembled WGS sequence"/>
</dbReference>
<dbReference type="Pfam" id="PF05147">
    <property type="entry name" value="LANC_like"/>
    <property type="match status" value="1"/>
</dbReference>
<evidence type="ECO:0000313" key="10">
    <source>
        <dbReference type="Proteomes" id="UP000305768"/>
    </source>
</evidence>
<dbReference type="Proteomes" id="UP000074825">
    <property type="component" value="Unassembled WGS sequence"/>
</dbReference>
<evidence type="ECO:0000256" key="1">
    <source>
        <dbReference type="PIRSR" id="PIRSR607822-1"/>
    </source>
</evidence>
<name>A0A0Z9E7Z6_STRSU</name>
<organism evidence="2 7">
    <name type="scientific">Streptococcus suis</name>
    <dbReference type="NCBI Taxonomy" id="1307"/>
    <lineage>
        <taxon>Bacteria</taxon>
        <taxon>Bacillati</taxon>
        <taxon>Bacillota</taxon>
        <taxon>Bacilli</taxon>
        <taxon>Lactobacillales</taxon>
        <taxon>Streptococcaceae</taxon>
        <taxon>Streptococcus</taxon>
    </lineage>
</organism>
<evidence type="ECO:0000313" key="8">
    <source>
        <dbReference type="Proteomes" id="UP000071765"/>
    </source>
</evidence>
<dbReference type="Proteomes" id="UP000305768">
    <property type="component" value="Unassembled WGS sequence"/>
</dbReference>
<reference evidence="5 10" key="3">
    <citation type="submission" date="2019-04" db="EMBL/GenBank/DDBJ databases">
        <title>Genome analysis of Streptococcus suis strain WUSS425.</title>
        <authorList>
            <person name="Chen H."/>
            <person name="Gao X."/>
            <person name="Wu Z."/>
        </authorList>
    </citation>
    <scope>NUCLEOTIDE SEQUENCE [LARGE SCALE GENOMIC DNA]</scope>
    <source>
        <strain evidence="5 10">WUSS425</strain>
    </source>
</reference>
<evidence type="ECO:0000313" key="7">
    <source>
        <dbReference type="Proteomes" id="UP000070960"/>
    </source>
</evidence>
<dbReference type="EMBL" id="SSXP01000021">
    <property type="protein sequence ID" value="TII05240.1"/>
    <property type="molecule type" value="Genomic_DNA"/>
</dbReference>
<feature type="binding site" evidence="1">
    <location>
        <position position="325"/>
    </location>
    <ligand>
        <name>Zn(2+)</name>
        <dbReference type="ChEBI" id="CHEBI:29105"/>
    </ligand>
</feature>
<dbReference type="InterPro" id="IPR033889">
    <property type="entry name" value="LanC"/>
</dbReference>
<evidence type="ECO:0000313" key="4">
    <source>
        <dbReference type="EMBL" id="CYV87566.1"/>
    </source>
</evidence>
<reference evidence="7 8" key="1">
    <citation type="submission" date="2016-02" db="EMBL/GenBank/DDBJ databases">
        <authorList>
            <consortium name="Pathogen Informatics"/>
        </authorList>
    </citation>
    <scope>NUCLEOTIDE SEQUENCE [LARGE SCALE GENOMIC DNA]</scope>
    <source>
        <strain evidence="2 7">LSS80</strain>
        <strain evidence="3 9">LSS82</strain>
        <strain evidence="4 8">LSS90</strain>
    </source>
</reference>